<dbReference type="PANTHER" id="PTHR23266">
    <property type="entry name" value="IMMUNOGLOBULIN HEAVY CHAIN"/>
    <property type="match status" value="1"/>
</dbReference>
<evidence type="ECO:0000313" key="7">
    <source>
        <dbReference type="Proteomes" id="UP001174136"/>
    </source>
</evidence>
<dbReference type="Gene3D" id="2.60.40.10">
    <property type="entry name" value="Immunoglobulins"/>
    <property type="match status" value="20"/>
</dbReference>
<keyword evidence="1" id="KW-0391">Immunity</keyword>
<dbReference type="EMBL" id="JAOPHQ010001718">
    <property type="protein sequence ID" value="KAK0149768.1"/>
    <property type="molecule type" value="Genomic_DNA"/>
</dbReference>
<feature type="domain" description="Ig-like" evidence="5">
    <location>
        <begin position="973"/>
        <end position="1079"/>
    </location>
</feature>
<keyword evidence="2" id="KW-1064">Adaptive immunity</keyword>
<feature type="domain" description="Ig-like" evidence="5">
    <location>
        <begin position="1154"/>
        <end position="1202"/>
    </location>
</feature>
<dbReference type="InterPro" id="IPR007110">
    <property type="entry name" value="Ig-like_dom"/>
</dbReference>
<protein>
    <submittedName>
        <fullName evidence="6">Ig heavy chain V region 186-1</fullName>
    </submittedName>
</protein>
<proteinExistence type="predicted"/>
<feature type="domain" description="Ig-like" evidence="5">
    <location>
        <begin position="1252"/>
        <end position="1343"/>
    </location>
</feature>
<dbReference type="InterPro" id="IPR013783">
    <property type="entry name" value="Ig-like_fold"/>
</dbReference>
<dbReference type="InterPro" id="IPR003599">
    <property type="entry name" value="Ig_sub"/>
</dbReference>
<accession>A0AA47MZU5</accession>
<feature type="domain" description="Ig-like" evidence="5">
    <location>
        <begin position="525"/>
        <end position="639"/>
    </location>
</feature>
<dbReference type="GO" id="GO:0002250">
    <property type="term" value="P:adaptive immune response"/>
    <property type="evidence" value="ECO:0007669"/>
    <property type="project" value="UniProtKB-KW"/>
</dbReference>
<keyword evidence="3" id="KW-1280">Immunoglobulin</keyword>
<gene>
    <name evidence="6" type="primary">HVM09</name>
    <name evidence="6" type="ORF">N1851_009471</name>
</gene>
<keyword evidence="4" id="KW-0732">Signal</keyword>
<name>A0AA47MZU5_MERPO</name>
<reference evidence="6" key="1">
    <citation type="journal article" date="2023" name="Front. Mar. Sci.">
        <title>A new Merluccius polli reference genome to investigate the effects of global change in West African waters.</title>
        <authorList>
            <person name="Mateo J.L."/>
            <person name="Blanco-Fernandez C."/>
            <person name="Garcia-Vazquez E."/>
            <person name="Machado-Schiaffino G."/>
        </authorList>
    </citation>
    <scope>NUCLEOTIDE SEQUENCE</scope>
    <source>
        <strain evidence="6">C29</strain>
        <tissue evidence="6">Fin</tissue>
    </source>
</reference>
<feature type="domain" description="Ig-like" evidence="5">
    <location>
        <begin position="106"/>
        <end position="209"/>
    </location>
</feature>
<comment type="caution">
    <text evidence="6">The sequence shown here is derived from an EMBL/GenBank/DDBJ whole genome shotgun (WGS) entry which is preliminary data.</text>
</comment>
<dbReference type="InterPro" id="IPR003598">
    <property type="entry name" value="Ig_sub2"/>
</dbReference>
<dbReference type="GO" id="GO:0019814">
    <property type="term" value="C:immunoglobulin complex"/>
    <property type="evidence" value="ECO:0007669"/>
    <property type="project" value="UniProtKB-KW"/>
</dbReference>
<dbReference type="Pfam" id="PF07686">
    <property type="entry name" value="V-set"/>
    <property type="match status" value="7"/>
</dbReference>
<dbReference type="InterPro" id="IPR036179">
    <property type="entry name" value="Ig-like_dom_sf"/>
</dbReference>
<evidence type="ECO:0000313" key="6">
    <source>
        <dbReference type="EMBL" id="KAK0149768.1"/>
    </source>
</evidence>
<dbReference type="SMART" id="SM00409">
    <property type="entry name" value="IG"/>
    <property type="match status" value="11"/>
</dbReference>
<dbReference type="InterPro" id="IPR050199">
    <property type="entry name" value="IgHV"/>
</dbReference>
<organism evidence="6 7">
    <name type="scientific">Merluccius polli</name>
    <name type="common">Benguela hake</name>
    <name type="synonym">Merluccius cadenati</name>
    <dbReference type="NCBI Taxonomy" id="89951"/>
    <lineage>
        <taxon>Eukaryota</taxon>
        <taxon>Metazoa</taxon>
        <taxon>Chordata</taxon>
        <taxon>Craniata</taxon>
        <taxon>Vertebrata</taxon>
        <taxon>Euteleostomi</taxon>
        <taxon>Actinopterygii</taxon>
        <taxon>Neopterygii</taxon>
        <taxon>Teleostei</taxon>
        <taxon>Neoteleostei</taxon>
        <taxon>Acanthomorphata</taxon>
        <taxon>Zeiogadaria</taxon>
        <taxon>Gadariae</taxon>
        <taxon>Gadiformes</taxon>
        <taxon>Gadoidei</taxon>
        <taxon>Merlucciidae</taxon>
        <taxon>Merluccius</taxon>
    </lineage>
</organism>
<dbReference type="GO" id="GO:0005576">
    <property type="term" value="C:extracellular region"/>
    <property type="evidence" value="ECO:0007669"/>
    <property type="project" value="UniProtKB-ARBA"/>
</dbReference>
<sequence length="1938" mass="213051">MFSVAVLLLLLAAGSGVKCEQLTQPASLTIRPGQPLTIRCQVSYSVGSYYTAWIRQPDGSGLEWIGRIYTGGKKVKDSLSTPLRLTQRPCKDKTCSLETQLCITVPEMHSMRNCVKCEQLTQPASLTIRPGQPLTIRCQVSYSVSSYYTHWIRQPDGSGLEWIGYIYTGGKNVKDSLSSKFSLAVDSSSTPNTATLQGQNMQPGDSAVYYSVLLLLLAAGSGVKCEQLTQPASLTIRPGQPLTIRCQVSYSVSSYSTHWIRQPDGSGLEWIGYINTGGKKVKDSLSSKFSLAVDSSSTPNTATLQGQNMQPGDSAVYYSVLLLLLAAGSGVKCEQLTQPASLTIRPGQPLTIRCQVSYSVSSYYTHWIRQPDGSGLEWIGMIRTDGKRVKDSLSIRLTQLPCKDKTCSLETQLCITVPEMHNMRNSVLLLLLAAGSGVKCEQLTQPASLTIRPGQPLTIRCQVSYSVSSYWTGWIRQPDGSGLEWIGTIYAGDKYQKDSLSIRLTQLPCKDKTCSLETQLCITVPDMHSMRNSVLLLLLAAGSGVKCEQLTQPASLTIRPGQPLTLRCQVSYSVGSYSTNWIRQPDGSGLEWIGWIRTDGKRVKDSLSSKFSLAVDSSSTPNTATLQGQNMQPGDSAVYYSVLLLLLAAGSGVKCEQLTQPASLTIRPGQPLTIRCQVSYSVGSYYTAWIRQPDGSGLEWIGTIYTGDKYQKDSLSIRLTQRPCRDKTCSLETQLCITVPEMHSIRNCVKCEQLTQPASLTIRPGQPLTIRCQVSYSVSSYYTHWIRQPDGSGLEWIGRDTEVKDSLSSKFSLAVDSSSVKCEQLTQPASLTIRPGQPLTIRCQVSYSVSGYWTHWIRQPDGSGLEWIGWISTGGKKVKDSLSSKFSLAVDSSSVKCEQLTQPASLTIRPGQPLTIRCQVSYSVSSYWTGWIRQPDGSGLEWIGWIYTGDKKVKDSLSSKFSLTVDSSSVKCEQLTQPASLTIRPGQPLTIRCQVSYSVSSYSTHWIRQPDGSGLEWIGWIYTGGKKVKDSLSSKFSLAVDSSTSPNTATLQGQNMQPGDSAVYYCVKCEQLTQPASLTIRPGQPLTIRCQVSYSVSSYWTGWIRQPDGSGLEWIGWIYTGGKYQKDSLSIRLTQRPCKDKTCSLETQLCITVPEMHSIRNCVKCEQLTQPASLTIRPGQPLTIRCQVSYSVSSYSTHWIRQPDGSGLEWIGWIDTDGKKVKDSLSTPVRLTQRPCKDKTCSLETQLCITVPEMHSIRNWVKCEQLTQPASLTIRPGQPLTIRCQVSYSVSWIRQPDGSGLEWIGWIYTGDKKVKDSLSSKFSLAVDSSSVKCEQLTQPASLTIRPGQPLTIRCQVSYSVSSDWTHWIRQPDGSGLEWIGMIKTDGKYQKDSLSSKFSLAVDSSSTPNTATLQGQNMQPGDSAVYYSVLLLLLAAGSGVKCEQLTQPASLTIRPGQPLTIRCQVSYSVSSYSTNWIRQPDGSGLEWIGWISTGGKRVKDSLSSKFSLTVDSSSTPNTATLQGQNMQPGDSAVYYSVLLLLLAAGSGVKCEQLTQPASLTIRPGQPLTLRCQVSYSVSSYWTGWIRQPDGGGLEWIGGIYTEDKYQKDSLSSKFSLTVDSSSVKCEQLTQPASLTIRPGQPLTIRCQVSYSVSSYYTHWIRQPDGSGLEWIGWIRTDGKKVKDSLSSKFSLAVDSSSTPNTATLQGQNMQPGDSAVYYCVKCEQLTQPASLTIRPGQPLTIRCQVSYSVSWIRQPDGSGLEWIGYIYTGGKNVKDSLIRLTQRPCKDKTCSLETQLCITVPDMHSMRNSVLLLLLAAGSGVKCEQLTQPASLTIRPGQPLTIRCQVSYSVGSYYTGWIRQPDGSGLEWIGSIYTGSKYQKDSLSSKFSLAVDSSSTPNTALARTKHAAWRLSCVLLCQRCTALETVRKNEQKPFTHEVL</sequence>
<feature type="domain" description="Ig-like" evidence="5">
    <location>
        <begin position="740"/>
        <end position="832"/>
    </location>
</feature>
<feature type="chain" id="PRO_5041222847" evidence="4">
    <location>
        <begin position="20"/>
        <end position="1938"/>
    </location>
</feature>
<dbReference type="SMART" id="SM00408">
    <property type="entry name" value="IGc2"/>
    <property type="match status" value="2"/>
</dbReference>
<evidence type="ECO:0000256" key="3">
    <source>
        <dbReference type="ARBA" id="ARBA00043265"/>
    </source>
</evidence>
<dbReference type="PROSITE" id="PS50835">
    <property type="entry name" value="IG_LIKE"/>
    <property type="match status" value="7"/>
</dbReference>
<keyword evidence="7" id="KW-1185">Reference proteome</keyword>
<feature type="domain" description="Ig-like" evidence="5">
    <location>
        <begin position="1625"/>
        <end position="1731"/>
    </location>
</feature>
<evidence type="ECO:0000256" key="2">
    <source>
        <dbReference type="ARBA" id="ARBA00023130"/>
    </source>
</evidence>
<feature type="signal peptide" evidence="4">
    <location>
        <begin position="1"/>
        <end position="19"/>
    </location>
</feature>
<dbReference type="SMART" id="SM00406">
    <property type="entry name" value="IGv"/>
    <property type="match status" value="19"/>
</dbReference>
<dbReference type="Proteomes" id="UP001174136">
    <property type="component" value="Unassembled WGS sequence"/>
</dbReference>
<dbReference type="SUPFAM" id="SSF48726">
    <property type="entry name" value="Immunoglobulin"/>
    <property type="match status" value="20"/>
</dbReference>
<dbReference type="InterPro" id="IPR013106">
    <property type="entry name" value="Ig_V-set"/>
</dbReference>
<evidence type="ECO:0000256" key="4">
    <source>
        <dbReference type="SAM" id="SignalP"/>
    </source>
</evidence>
<evidence type="ECO:0000256" key="1">
    <source>
        <dbReference type="ARBA" id="ARBA00022859"/>
    </source>
</evidence>
<evidence type="ECO:0000259" key="5">
    <source>
        <dbReference type="PROSITE" id="PS50835"/>
    </source>
</evidence>